<dbReference type="PANTHER" id="PTHR15380:SF1">
    <property type="entry name" value="CLN5-LIKE PROTEIN 1-RELATED"/>
    <property type="match status" value="1"/>
</dbReference>
<dbReference type="AlphaFoldDB" id="A0A1Q9E031"/>
<dbReference type="OMA" id="LNYCYLP"/>
<sequence>MRSAWLPTQLLLLLLLHLAPAGADEEGKDEEVKVQNVYRARELWRASSIRDWSWQCVFYGEFLLASWVLDHAPWNAYHSGLAFRNGDEKCVYDYSPTDVSSVMKMLMPEIIIQDNFSALLGNYEMKWHDGARTQLTLEWNKAYERFVRLGTISGATFVKFTDWVAKEFAPTHNAFQPIEVASVTPGGSPVLVRSSMCHDFVTDALWFFYHEGHRMQPESHVFRDHIIMYATDATEVSSLLEGLHGMRQWGRYLRQLELSLERIRQQFTFAREALIWNWRLRLPAFLHTEHRSYQVQLSPPFLNYCYLPLAMPPEASKPRAQSLVLPSGSWTSTLANLTNSTPPWPWGTMLSTEEHLDRWEVPVAILLVTLVGVVFAADSAKEATSSAQE</sequence>
<proteinExistence type="inferred from homology"/>
<dbReference type="GO" id="GO:0007040">
    <property type="term" value="P:lysosome organization"/>
    <property type="evidence" value="ECO:0007669"/>
    <property type="project" value="TreeGrafter"/>
</dbReference>
<dbReference type="GO" id="GO:0005765">
    <property type="term" value="C:lysosomal membrane"/>
    <property type="evidence" value="ECO:0007669"/>
    <property type="project" value="TreeGrafter"/>
</dbReference>
<comment type="caution">
    <text evidence="4">The sequence shown here is derived from an EMBL/GenBank/DDBJ whole genome shotgun (WGS) entry which is preliminary data.</text>
</comment>
<evidence type="ECO:0000256" key="3">
    <source>
        <dbReference type="SAM" id="SignalP"/>
    </source>
</evidence>
<keyword evidence="2" id="KW-0325">Glycoprotein</keyword>
<protein>
    <submittedName>
        <fullName evidence="4">Uncharacterized protein</fullName>
    </submittedName>
</protein>
<feature type="signal peptide" evidence="3">
    <location>
        <begin position="1"/>
        <end position="23"/>
    </location>
</feature>
<feature type="chain" id="PRO_5010358856" evidence="3">
    <location>
        <begin position="24"/>
        <end position="389"/>
    </location>
</feature>
<dbReference type="EMBL" id="LSRX01000316">
    <property type="protein sequence ID" value="OLQ00772.1"/>
    <property type="molecule type" value="Genomic_DNA"/>
</dbReference>
<keyword evidence="3" id="KW-0732">Signal</keyword>
<dbReference type="InterPro" id="IPR026138">
    <property type="entry name" value="CLN5"/>
</dbReference>
<evidence type="ECO:0000256" key="1">
    <source>
        <dbReference type="ARBA" id="ARBA00007028"/>
    </source>
</evidence>
<comment type="similarity">
    <text evidence="1">Belongs to the CLN5 family.</text>
</comment>
<name>A0A1Q9E031_SYMMI</name>
<reference evidence="4 5" key="1">
    <citation type="submission" date="2016-02" db="EMBL/GenBank/DDBJ databases">
        <title>Genome analysis of coral dinoflagellate symbionts highlights evolutionary adaptations to a symbiotic lifestyle.</title>
        <authorList>
            <person name="Aranda M."/>
            <person name="Li Y."/>
            <person name="Liew Y.J."/>
            <person name="Baumgarten S."/>
            <person name="Simakov O."/>
            <person name="Wilson M."/>
            <person name="Piel J."/>
            <person name="Ashoor H."/>
            <person name="Bougouffa S."/>
            <person name="Bajic V.B."/>
            <person name="Ryu T."/>
            <person name="Ravasi T."/>
            <person name="Bayer T."/>
            <person name="Micklem G."/>
            <person name="Kim H."/>
            <person name="Bhak J."/>
            <person name="Lajeunesse T.C."/>
            <person name="Voolstra C.R."/>
        </authorList>
    </citation>
    <scope>NUCLEOTIDE SEQUENCE [LARGE SCALE GENOMIC DNA]</scope>
    <source>
        <strain evidence="4 5">CCMP2467</strain>
    </source>
</reference>
<organism evidence="4 5">
    <name type="scientific">Symbiodinium microadriaticum</name>
    <name type="common">Dinoflagellate</name>
    <name type="synonym">Zooxanthella microadriatica</name>
    <dbReference type="NCBI Taxonomy" id="2951"/>
    <lineage>
        <taxon>Eukaryota</taxon>
        <taxon>Sar</taxon>
        <taxon>Alveolata</taxon>
        <taxon>Dinophyceae</taxon>
        <taxon>Suessiales</taxon>
        <taxon>Symbiodiniaceae</taxon>
        <taxon>Symbiodinium</taxon>
    </lineage>
</organism>
<dbReference type="OrthoDB" id="440125at2759"/>
<accession>A0A1Q9E031</accession>
<evidence type="ECO:0000256" key="2">
    <source>
        <dbReference type="ARBA" id="ARBA00023180"/>
    </source>
</evidence>
<dbReference type="PANTHER" id="PTHR15380">
    <property type="entry name" value="CEROID-LIPOFUSCINOSIS, NEURONAL 5"/>
    <property type="match status" value="1"/>
</dbReference>
<keyword evidence="5" id="KW-1185">Reference proteome</keyword>
<dbReference type="GO" id="GO:0016798">
    <property type="term" value="F:hydrolase activity, acting on glycosyl bonds"/>
    <property type="evidence" value="ECO:0007669"/>
    <property type="project" value="TreeGrafter"/>
</dbReference>
<gene>
    <name evidence="4" type="ORF">AK812_SmicGene16529</name>
</gene>
<dbReference type="Proteomes" id="UP000186817">
    <property type="component" value="Unassembled WGS sequence"/>
</dbReference>
<evidence type="ECO:0000313" key="5">
    <source>
        <dbReference type="Proteomes" id="UP000186817"/>
    </source>
</evidence>
<evidence type="ECO:0000313" key="4">
    <source>
        <dbReference type="EMBL" id="OLQ00772.1"/>
    </source>
</evidence>